<dbReference type="InterPro" id="IPR058502">
    <property type="entry name" value="PLL-like_beta-prop"/>
</dbReference>
<dbReference type="Pfam" id="PF00112">
    <property type="entry name" value="Peptidase_C1"/>
    <property type="match status" value="1"/>
</dbReference>
<dbReference type="InterPro" id="IPR013128">
    <property type="entry name" value="Peptidase_C1A"/>
</dbReference>
<dbReference type="GO" id="GO:0008234">
    <property type="term" value="F:cysteine-type peptidase activity"/>
    <property type="evidence" value="ECO:0007669"/>
    <property type="project" value="InterPro"/>
</dbReference>
<evidence type="ECO:0000259" key="2">
    <source>
        <dbReference type="SMART" id="SM00645"/>
    </source>
</evidence>
<evidence type="ECO:0000256" key="1">
    <source>
        <dbReference type="ARBA" id="ARBA00008455"/>
    </source>
</evidence>
<dbReference type="SUPFAM" id="SSF89372">
    <property type="entry name" value="Fucose-specific lectin"/>
    <property type="match status" value="2"/>
</dbReference>
<gene>
    <name evidence="3" type="ORF">Sxan_60450</name>
</gene>
<sequence length="633" mass="68656">MPEESVQTAGELRAHLAALGARWSVLDRLGDGDRLPRPALGLEPGANLTPAAAVGPVDLRALAGRESGIPHLTRRRAAHGLLPGQEVRPAAAGVRPAAVDWRVRWGLPWITKVKDQNPCGSSWAFGAAGLVESMARIEHCVWAVRSEGDVRDGMKAACGQGGDPESALEWIGANGGLADPDCWPYGTPPAGLPAARREAWRAEHTPSWDRSGRTVRTGAHVRLGDVEQQKVWLDTVGPLTACFDVYEDFFGLGSGVYHRTSERIAGGQCVLVVGYDDAAGCWLFKNSWGTGHHVGGYGRIGYGEVNIDYWAKCGLYGTNTDPWTKRRLHAGNVYESGNGRAHRNFELAATTRGGRLQHWWREGDAPFPWARAGTFAHDASGQPAFTGSTYNRNMESLHVTTGGRLRHWYYEQSGGAWRDGGAFGPGDAAVGSTPAFIQSDHGKPGHFEVVVRTADGRLNHWWRINGAPWNWTDGGRFASGIAHYGPALVQNRSRRLELVAARTDGRMQMWWQDDGAGSAWRAGEVFGSGTAAVSAPCLIESQHGAADEDTAGNYELCVAVDGGRVEHWWRGNASGSAWTRGAVFGQEVLAVTGMLQGSFGFNLEVVVLRTDRRLQHYWRDSVGWHEGRVIGPV</sequence>
<dbReference type="RefSeq" id="WP_031141155.1">
    <property type="nucleotide sequence ID" value="NZ_BNEE01000006.1"/>
</dbReference>
<dbReference type="InterPro" id="IPR000668">
    <property type="entry name" value="Peptidase_C1A_C"/>
</dbReference>
<evidence type="ECO:0000313" key="4">
    <source>
        <dbReference type="Proteomes" id="UP000600026"/>
    </source>
</evidence>
<comment type="caution">
    <text evidence="3">The sequence shown here is derived from an EMBL/GenBank/DDBJ whole genome shotgun (WGS) entry which is preliminary data.</text>
</comment>
<reference evidence="3" key="1">
    <citation type="submission" date="2020-09" db="EMBL/GenBank/DDBJ databases">
        <title>Whole genome shotgun sequence of Streptomyces xanthophaeus NBRC 12829.</title>
        <authorList>
            <person name="Komaki H."/>
            <person name="Tamura T."/>
        </authorList>
    </citation>
    <scope>NUCLEOTIDE SEQUENCE</scope>
    <source>
        <strain evidence="3">NBRC 12829</strain>
    </source>
</reference>
<organism evidence="3 4">
    <name type="scientific">Streptomyces xanthophaeus</name>
    <dbReference type="NCBI Taxonomy" id="67385"/>
    <lineage>
        <taxon>Bacteria</taxon>
        <taxon>Bacillati</taxon>
        <taxon>Actinomycetota</taxon>
        <taxon>Actinomycetes</taxon>
        <taxon>Kitasatosporales</taxon>
        <taxon>Streptomycetaceae</taxon>
        <taxon>Streptomyces</taxon>
    </lineage>
</organism>
<dbReference type="SMART" id="SM00645">
    <property type="entry name" value="Pept_C1"/>
    <property type="match status" value="1"/>
</dbReference>
<proteinExistence type="inferred from homology"/>
<feature type="domain" description="Peptidase C1A papain C-terminal" evidence="2">
    <location>
        <begin position="95"/>
        <end position="318"/>
    </location>
</feature>
<dbReference type="OrthoDB" id="5289073at2"/>
<dbReference type="EMBL" id="BNEE01000006">
    <property type="protein sequence ID" value="GHI88681.1"/>
    <property type="molecule type" value="Genomic_DNA"/>
</dbReference>
<dbReference type="Gene3D" id="3.90.70.10">
    <property type="entry name" value="Cysteine proteinases"/>
    <property type="match status" value="1"/>
</dbReference>
<keyword evidence="4" id="KW-1185">Reference proteome</keyword>
<dbReference type="Pfam" id="PF26607">
    <property type="entry name" value="DUF8189"/>
    <property type="match status" value="1"/>
</dbReference>
<evidence type="ECO:0000313" key="3">
    <source>
        <dbReference type="EMBL" id="GHI88681.1"/>
    </source>
</evidence>
<dbReference type="Proteomes" id="UP000600026">
    <property type="component" value="Unassembled WGS sequence"/>
</dbReference>
<dbReference type="SUPFAM" id="SSF54001">
    <property type="entry name" value="Cysteine proteinases"/>
    <property type="match status" value="1"/>
</dbReference>
<dbReference type="PANTHER" id="PTHR12411">
    <property type="entry name" value="CYSTEINE PROTEASE FAMILY C1-RELATED"/>
    <property type="match status" value="1"/>
</dbReference>
<protein>
    <recommendedName>
        <fullName evidence="2">Peptidase C1A papain C-terminal domain-containing protein</fullName>
    </recommendedName>
</protein>
<dbReference type="Gene3D" id="2.120.10.70">
    <property type="entry name" value="Fucose-specific lectin"/>
    <property type="match status" value="2"/>
</dbReference>
<accession>A0A919H1L6</accession>
<dbReference type="InterPro" id="IPR038765">
    <property type="entry name" value="Papain-like_cys_pep_sf"/>
</dbReference>
<dbReference type="AlphaFoldDB" id="A0A919H1L6"/>
<name>A0A919H1L6_9ACTN</name>
<dbReference type="GO" id="GO:0006508">
    <property type="term" value="P:proteolysis"/>
    <property type="evidence" value="ECO:0007669"/>
    <property type="project" value="InterPro"/>
</dbReference>
<comment type="similarity">
    <text evidence="1">Belongs to the peptidase C1 family.</text>
</comment>